<accession>A0ABR5L5P7</accession>
<protein>
    <submittedName>
        <fullName evidence="1">Uncharacterized protein</fullName>
    </submittedName>
</protein>
<dbReference type="Proteomes" id="UP000037836">
    <property type="component" value="Unassembled WGS sequence"/>
</dbReference>
<reference evidence="1 2" key="1">
    <citation type="submission" date="2015-07" db="EMBL/GenBank/DDBJ databases">
        <authorList>
            <person name="O'Brien H.E."/>
            <person name="Thakur S."/>
            <person name="Gong Y."/>
            <person name="Wang P.W."/>
            <person name="Guttman D.S."/>
        </authorList>
    </citation>
    <scope>NUCLEOTIDE SEQUENCE [LARGE SCALE GENOMIC DNA]</scope>
    <source>
        <strain evidence="1 2">BR1</strain>
    </source>
</reference>
<keyword evidence="2" id="KW-1185">Reference proteome</keyword>
<sequence length="37" mass="4171">MSKIIDVERLQDLGMDVRNESSLEYLILVAGSINSFN</sequence>
<proteinExistence type="predicted"/>
<evidence type="ECO:0000313" key="1">
    <source>
        <dbReference type="EMBL" id="KPC40155.1"/>
    </source>
</evidence>
<comment type="caution">
    <text evidence="1">The sequence shown here is derived from an EMBL/GenBank/DDBJ whole genome shotgun (WGS) entry which is preliminary data.</text>
</comment>
<organism evidence="1 2">
    <name type="scientific">Pseudomonas savastanoi pv. glycinea</name>
    <name type="common">Pseudomonas syringae pv. glycinea</name>
    <dbReference type="NCBI Taxonomy" id="318"/>
    <lineage>
        <taxon>Bacteria</taxon>
        <taxon>Pseudomonadati</taxon>
        <taxon>Pseudomonadota</taxon>
        <taxon>Gammaproteobacteria</taxon>
        <taxon>Pseudomonadales</taxon>
        <taxon>Pseudomonadaceae</taxon>
        <taxon>Pseudomonas</taxon>
    </lineage>
</organism>
<dbReference type="EMBL" id="LGLO01000094">
    <property type="protein sequence ID" value="KPC40155.1"/>
    <property type="molecule type" value="Genomic_DNA"/>
</dbReference>
<evidence type="ECO:0000313" key="2">
    <source>
        <dbReference type="Proteomes" id="UP000037836"/>
    </source>
</evidence>
<reference evidence="1 2" key="2">
    <citation type="submission" date="2015-10" db="EMBL/GenBank/DDBJ databases">
        <title>Comparative genomics and high-throughput reverse genetic screens identify a new phytobacterial MAMP and an Arabidopsis receptor required for immune elicitation.</title>
        <authorList>
            <person name="Mott G.A."/>
            <person name="Thakur S."/>
            <person name="Wang P.W."/>
            <person name="Desveaux D."/>
            <person name="Guttman D.S."/>
        </authorList>
    </citation>
    <scope>NUCLEOTIDE SEQUENCE [LARGE SCALE GENOMIC DNA]</scope>
    <source>
        <strain evidence="1 2">BR1</strain>
    </source>
</reference>
<name>A0ABR5L5P7_PSESG</name>
<gene>
    <name evidence="1" type="ORF">AC496_3030</name>
</gene>